<name>A0A2U9PU35_MYCSE</name>
<evidence type="ECO:0000256" key="1">
    <source>
        <dbReference type="ARBA" id="ARBA00006484"/>
    </source>
</evidence>
<feature type="domain" description="Ketoreductase" evidence="4">
    <location>
        <begin position="14"/>
        <end position="177"/>
    </location>
</feature>
<dbReference type="RefSeq" id="WP_036453427.1">
    <property type="nucleotide sequence ID" value="NZ_CP027541.1"/>
</dbReference>
<dbReference type="Proteomes" id="UP000011200">
    <property type="component" value="Chromosome"/>
</dbReference>
<dbReference type="GO" id="GO:0005829">
    <property type="term" value="C:cytosol"/>
    <property type="evidence" value="ECO:0007669"/>
    <property type="project" value="TreeGrafter"/>
</dbReference>
<dbReference type="PANTHER" id="PTHR43391">
    <property type="entry name" value="RETINOL DEHYDROGENASE-RELATED"/>
    <property type="match status" value="1"/>
</dbReference>
<dbReference type="Pfam" id="PF00106">
    <property type="entry name" value="adh_short"/>
    <property type="match status" value="1"/>
</dbReference>
<dbReference type="Gene3D" id="3.40.50.720">
    <property type="entry name" value="NAD(P)-binding Rossmann-like Domain"/>
    <property type="match status" value="1"/>
</dbReference>
<dbReference type="PRINTS" id="PR00080">
    <property type="entry name" value="SDRFAMILY"/>
</dbReference>
<evidence type="ECO:0000313" key="6">
    <source>
        <dbReference type="Proteomes" id="UP000011200"/>
    </source>
</evidence>
<proteinExistence type="inferred from homology"/>
<dbReference type="InterPro" id="IPR036291">
    <property type="entry name" value="NAD(P)-bd_dom_sf"/>
</dbReference>
<dbReference type="AlphaFoldDB" id="A0A2U9PU35"/>
<keyword evidence="2" id="KW-0560">Oxidoreductase</keyword>
<dbReference type="PANTHER" id="PTHR43391:SF91">
    <property type="entry name" value="OS04G0390700 PROTEIN"/>
    <property type="match status" value="1"/>
</dbReference>
<dbReference type="EMBL" id="CP027541">
    <property type="protein sequence ID" value="AWT55320.1"/>
    <property type="molecule type" value="Genomic_DNA"/>
</dbReference>
<evidence type="ECO:0000256" key="2">
    <source>
        <dbReference type="ARBA" id="ARBA00023002"/>
    </source>
</evidence>
<evidence type="ECO:0000313" key="5">
    <source>
        <dbReference type="EMBL" id="AWT55320.1"/>
    </source>
</evidence>
<organism evidence="5 6">
    <name type="scientific">Mycolicibacterium smegmatis (strain MKD8)</name>
    <name type="common">Mycobacterium smegmatis</name>
    <dbReference type="NCBI Taxonomy" id="1214915"/>
    <lineage>
        <taxon>Bacteria</taxon>
        <taxon>Bacillati</taxon>
        <taxon>Actinomycetota</taxon>
        <taxon>Actinomycetes</taxon>
        <taxon>Mycobacteriales</taxon>
        <taxon>Mycobacteriaceae</taxon>
        <taxon>Mycolicibacterium</taxon>
    </lineage>
</organism>
<reference evidence="6" key="2">
    <citation type="submission" date="2018-03" db="EMBL/GenBank/DDBJ databases">
        <authorList>
            <person name="Derbyshire K."/>
            <person name="Gray T.A."/>
            <person name="Champion M."/>
        </authorList>
    </citation>
    <scope>NUCLEOTIDE SEQUENCE [LARGE SCALE GENOMIC DNA]</scope>
    <source>
        <strain evidence="6">MKD8</strain>
    </source>
</reference>
<dbReference type="PRINTS" id="PR00081">
    <property type="entry name" value="GDHRDH"/>
</dbReference>
<reference evidence="5 6" key="1">
    <citation type="journal article" date="2013" name="Genome Announc.">
        <title>Draft genome sequence of MKD8, a conjugal recipient Mycobacterium smegmatis strain.</title>
        <authorList>
            <person name="Gray T.A."/>
            <person name="Palumbo M.J."/>
            <person name="Derbyshire K.M."/>
        </authorList>
    </citation>
    <scope>NUCLEOTIDE SEQUENCE [LARGE SCALE GENOMIC DNA]</scope>
    <source>
        <strain evidence="5 6">MKD8</strain>
    </source>
</reference>
<comment type="similarity">
    <text evidence="1 3">Belongs to the short-chain dehydrogenases/reductases (SDR) family.</text>
</comment>
<evidence type="ECO:0000259" key="4">
    <source>
        <dbReference type="SMART" id="SM00822"/>
    </source>
</evidence>
<accession>A0A2U9PU35</accession>
<dbReference type="SMART" id="SM00822">
    <property type="entry name" value="PKS_KR"/>
    <property type="match status" value="1"/>
</dbReference>
<dbReference type="SUPFAM" id="SSF51735">
    <property type="entry name" value="NAD(P)-binding Rossmann-fold domains"/>
    <property type="match status" value="1"/>
</dbReference>
<dbReference type="InterPro" id="IPR002347">
    <property type="entry name" value="SDR_fam"/>
</dbReference>
<gene>
    <name evidence="5" type="ORF">D806_043580</name>
</gene>
<dbReference type="NCBIfam" id="NF006119">
    <property type="entry name" value="PRK08264.1-5"/>
    <property type="match status" value="1"/>
</dbReference>
<sequence length="229" mass="23402">MTEDPTKGTPVAGATAVVTGGLTGLGKSIVAALLERGAATVYATSRSAATSDDPRVIAITSDITDADSVAALARAASKATIVVNNAGLLGGESLIDSDFDEIRAVFETNLFGSLRVTRAFIPVLVANSGGTIVNIASVLSWLPGYGAYGSSKAALWSATNSQRLSLRDKDINVIGAYLGYTDTSMIADLDVPKNDPADVARQIVDGIESGAAEVLADELTRNVKAAGLS</sequence>
<dbReference type="GO" id="GO:0016491">
    <property type="term" value="F:oxidoreductase activity"/>
    <property type="evidence" value="ECO:0007669"/>
    <property type="project" value="UniProtKB-KW"/>
</dbReference>
<evidence type="ECO:0000256" key="3">
    <source>
        <dbReference type="RuleBase" id="RU000363"/>
    </source>
</evidence>
<dbReference type="InterPro" id="IPR057326">
    <property type="entry name" value="KR_dom"/>
</dbReference>
<protein>
    <submittedName>
        <fullName evidence="5">Oxidoreductase, short chain dehydrogenase/reductase family protein</fullName>
    </submittedName>
</protein>